<evidence type="ECO:0000256" key="2">
    <source>
        <dbReference type="ARBA" id="ARBA00008724"/>
    </source>
</evidence>
<dbReference type="Gene3D" id="1.10.10.200">
    <property type="match status" value="1"/>
</dbReference>
<dbReference type="InterPro" id="IPR017856">
    <property type="entry name" value="Integrase-like_N"/>
</dbReference>
<feature type="region of interest" description="Disordered" evidence="7">
    <location>
        <begin position="37"/>
        <end position="60"/>
    </location>
</feature>
<keyword evidence="4" id="KW-0805">Transcription regulation</keyword>
<dbReference type="InterPro" id="IPR026564">
    <property type="entry name" value="Transcrip_reg_TACO1-like_dom3"/>
</dbReference>
<dbReference type="GO" id="GO:0005829">
    <property type="term" value="C:cytosol"/>
    <property type="evidence" value="ECO:0007669"/>
    <property type="project" value="TreeGrafter"/>
</dbReference>
<dbReference type="NCBIfam" id="NF009044">
    <property type="entry name" value="PRK12378.1"/>
    <property type="match status" value="1"/>
</dbReference>
<keyword evidence="5" id="KW-0238">DNA-binding</keyword>
<dbReference type="PANTHER" id="PTHR12532">
    <property type="entry name" value="TRANSLATIONAL ACTIVATOR OF CYTOCHROME C OXIDASE 1"/>
    <property type="match status" value="1"/>
</dbReference>
<proteinExistence type="inferred from homology"/>
<dbReference type="InterPro" id="IPR049083">
    <property type="entry name" value="TACO1_YebC_N"/>
</dbReference>
<dbReference type="GO" id="GO:0005739">
    <property type="term" value="C:mitochondrion"/>
    <property type="evidence" value="ECO:0007669"/>
    <property type="project" value="UniProtKB-SubCell"/>
</dbReference>
<evidence type="ECO:0000259" key="9">
    <source>
        <dbReference type="Pfam" id="PF20772"/>
    </source>
</evidence>
<gene>
    <name evidence="10" type="ORF">UFOPK3789_00072</name>
</gene>
<comment type="similarity">
    <text evidence="2">Belongs to the TACO1 family.</text>
</comment>
<comment type="subcellular location">
    <subcellularLocation>
        <location evidence="1">Mitochondrion</location>
    </subcellularLocation>
</comment>
<dbReference type="FunFam" id="1.10.10.200:FF:000002">
    <property type="entry name" value="Probable transcriptional regulatory protein CLM62_37755"/>
    <property type="match status" value="1"/>
</dbReference>
<dbReference type="PANTHER" id="PTHR12532:SF6">
    <property type="entry name" value="TRANSCRIPTIONAL REGULATORY PROTEIN YEBC-RELATED"/>
    <property type="match status" value="1"/>
</dbReference>
<dbReference type="AlphaFoldDB" id="A0A6J7JCK3"/>
<protein>
    <submittedName>
        <fullName evidence="10">Unannotated protein</fullName>
    </submittedName>
</protein>
<dbReference type="NCBIfam" id="TIGR01033">
    <property type="entry name" value="YebC/PmpR family DNA-binding transcriptional regulator"/>
    <property type="match status" value="1"/>
</dbReference>
<dbReference type="SUPFAM" id="SSF75625">
    <property type="entry name" value="YebC-like"/>
    <property type="match status" value="1"/>
</dbReference>
<keyword evidence="6" id="KW-0804">Transcription</keyword>
<dbReference type="Pfam" id="PF20772">
    <property type="entry name" value="TACO1_YebC_N"/>
    <property type="match status" value="1"/>
</dbReference>
<evidence type="ECO:0000256" key="3">
    <source>
        <dbReference type="ARBA" id="ARBA00022490"/>
    </source>
</evidence>
<dbReference type="NCBIfam" id="NF001030">
    <property type="entry name" value="PRK00110.1"/>
    <property type="match status" value="1"/>
</dbReference>
<keyword evidence="3" id="KW-0963">Cytoplasm</keyword>
<sequence length="249" mass="26693">MSGHSKWHSIKHKKGAADAARGKLFARLCREIEVAARTGGGDPDTNAGLRTKVQKAKEASVPKDNIENAIKRGTGELEGVVYEAMNYEGYAPNGIAIYVECLSDNRNRTGSEIKNIFSRNGGAMAEPGAVAWQFERKGLIHIGPGSTEDDVLLAALDAGAEDVTEAGDGFQVITPPTELHVVRSALEEAGIKVESSDLTMIASTSIELEDEASARQVLRVVDALEDHDDVQGVYANFDIPENILDMVMG</sequence>
<evidence type="ECO:0000256" key="1">
    <source>
        <dbReference type="ARBA" id="ARBA00004173"/>
    </source>
</evidence>
<dbReference type="InterPro" id="IPR002876">
    <property type="entry name" value="Transcrip_reg_TACO1-like"/>
</dbReference>
<feature type="domain" description="TACO1/YebC-like second and third" evidence="8">
    <location>
        <begin position="82"/>
        <end position="237"/>
    </location>
</feature>
<evidence type="ECO:0000259" key="8">
    <source>
        <dbReference type="Pfam" id="PF01709"/>
    </source>
</evidence>
<feature type="domain" description="TACO1/YebC-like N-terminal" evidence="9">
    <location>
        <begin position="5"/>
        <end position="76"/>
    </location>
</feature>
<dbReference type="EMBL" id="CAFBNL010000002">
    <property type="protein sequence ID" value="CAB4940920.1"/>
    <property type="molecule type" value="Genomic_DNA"/>
</dbReference>
<dbReference type="GO" id="GO:0003677">
    <property type="term" value="F:DNA binding"/>
    <property type="evidence" value="ECO:0007669"/>
    <property type="project" value="UniProtKB-KW"/>
</dbReference>
<dbReference type="Pfam" id="PF01709">
    <property type="entry name" value="Transcrip_reg"/>
    <property type="match status" value="1"/>
</dbReference>
<dbReference type="FunFam" id="3.30.70.980:FF:000002">
    <property type="entry name" value="Probable transcriptional regulatory protein YebC"/>
    <property type="match status" value="1"/>
</dbReference>
<dbReference type="InterPro" id="IPR048300">
    <property type="entry name" value="TACO1_YebC-like_2nd/3rd_dom"/>
</dbReference>
<organism evidence="10">
    <name type="scientific">freshwater metagenome</name>
    <dbReference type="NCBI Taxonomy" id="449393"/>
    <lineage>
        <taxon>unclassified sequences</taxon>
        <taxon>metagenomes</taxon>
        <taxon>ecological metagenomes</taxon>
    </lineage>
</organism>
<name>A0A6J7JCK3_9ZZZZ</name>
<dbReference type="InterPro" id="IPR029072">
    <property type="entry name" value="YebC-like"/>
</dbReference>
<evidence type="ECO:0000256" key="6">
    <source>
        <dbReference type="ARBA" id="ARBA00023163"/>
    </source>
</evidence>
<evidence type="ECO:0000313" key="10">
    <source>
        <dbReference type="EMBL" id="CAB4940920.1"/>
    </source>
</evidence>
<evidence type="ECO:0000256" key="5">
    <source>
        <dbReference type="ARBA" id="ARBA00023125"/>
    </source>
</evidence>
<reference evidence="10" key="1">
    <citation type="submission" date="2020-05" db="EMBL/GenBank/DDBJ databases">
        <authorList>
            <person name="Chiriac C."/>
            <person name="Salcher M."/>
            <person name="Ghai R."/>
            <person name="Kavagutti S V."/>
        </authorList>
    </citation>
    <scope>NUCLEOTIDE SEQUENCE</scope>
</reference>
<dbReference type="HAMAP" id="MF_00693">
    <property type="entry name" value="Transcrip_reg_TACO1"/>
    <property type="match status" value="1"/>
</dbReference>
<accession>A0A6J7JCK3</accession>
<dbReference type="Gene3D" id="3.30.70.980">
    <property type="match status" value="2"/>
</dbReference>
<evidence type="ECO:0000256" key="7">
    <source>
        <dbReference type="SAM" id="MobiDB-lite"/>
    </source>
</evidence>
<evidence type="ECO:0000256" key="4">
    <source>
        <dbReference type="ARBA" id="ARBA00023015"/>
    </source>
</evidence>